<gene>
    <name evidence="3" type="ORF">L5515_013224</name>
</gene>
<dbReference type="InterPro" id="IPR053315">
    <property type="entry name" value="Peptidase_C14A"/>
</dbReference>
<feature type="domain" description="SPK" evidence="2">
    <location>
        <begin position="12"/>
        <end position="116"/>
    </location>
</feature>
<dbReference type="InterPro" id="IPR006570">
    <property type="entry name" value="SPK_dom"/>
</dbReference>
<evidence type="ECO:0000259" key="2">
    <source>
        <dbReference type="Pfam" id="PF04435"/>
    </source>
</evidence>
<name>A0AAE9E5T7_CAEBR</name>
<evidence type="ECO:0000256" key="1">
    <source>
        <dbReference type="SAM" id="MobiDB-lite"/>
    </source>
</evidence>
<dbReference type="AlphaFoldDB" id="A0AAE9E5T7"/>
<dbReference type="PANTHER" id="PTHR23362">
    <property type="entry name" value="L-PLASTIN-RELATED"/>
    <property type="match status" value="1"/>
</dbReference>
<dbReference type="PANTHER" id="PTHR23362:SF0">
    <property type="entry name" value="CALPONIN-HOMOLOGY (CH) DOMAIN-CONTAINING PROTEIN-RELATED"/>
    <property type="match status" value="1"/>
</dbReference>
<proteinExistence type="predicted"/>
<keyword evidence="4" id="KW-1185">Reference proteome</keyword>
<feature type="compositionally biased region" description="Acidic residues" evidence="1">
    <location>
        <begin position="163"/>
        <end position="174"/>
    </location>
</feature>
<dbReference type="Proteomes" id="UP000829354">
    <property type="component" value="Chromosome II"/>
</dbReference>
<protein>
    <recommendedName>
        <fullName evidence="2">SPK domain-containing protein</fullName>
    </recommendedName>
</protein>
<feature type="region of interest" description="Disordered" evidence="1">
    <location>
        <begin position="147"/>
        <end position="174"/>
    </location>
</feature>
<feature type="compositionally biased region" description="Basic and acidic residues" evidence="1">
    <location>
        <begin position="147"/>
        <end position="156"/>
    </location>
</feature>
<evidence type="ECO:0000313" key="4">
    <source>
        <dbReference type="Proteomes" id="UP000829354"/>
    </source>
</evidence>
<dbReference type="Pfam" id="PF04435">
    <property type="entry name" value="SPK"/>
    <property type="match status" value="1"/>
</dbReference>
<accession>A0AAE9E5T7</accession>
<reference evidence="3 4" key="1">
    <citation type="submission" date="2022-04" db="EMBL/GenBank/DDBJ databases">
        <title>Chromosome-level reference genomes for two strains of Caenorhabditis briggsae: an improved platform for comparative genomics.</title>
        <authorList>
            <person name="Stevens L."/>
            <person name="Andersen E."/>
        </authorList>
    </citation>
    <scope>NUCLEOTIDE SEQUENCE [LARGE SCALE GENOMIC DNA]</scope>
    <source>
        <strain evidence="3">VX34</strain>
        <tissue evidence="3">Whole-organism</tissue>
    </source>
</reference>
<dbReference type="EMBL" id="CP092621">
    <property type="protein sequence ID" value="UMM16042.1"/>
    <property type="molecule type" value="Genomic_DNA"/>
</dbReference>
<evidence type="ECO:0000313" key="3">
    <source>
        <dbReference type="EMBL" id="UMM16042.1"/>
    </source>
</evidence>
<organism evidence="3 4">
    <name type="scientific">Caenorhabditis briggsae</name>
    <dbReference type="NCBI Taxonomy" id="6238"/>
    <lineage>
        <taxon>Eukaryota</taxon>
        <taxon>Metazoa</taxon>
        <taxon>Ecdysozoa</taxon>
        <taxon>Nematoda</taxon>
        <taxon>Chromadorea</taxon>
        <taxon>Rhabditida</taxon>
        <taxon>Rhabditina</taxon>
        <taxon>Rhabditomorpha</taxon>
        <taxon>Rhabditoidea</taxon>
        <taxon>Rhabditidae</taxon>
        <taxon>Peloderinae</taxon>
        <taxon>Caenorhabditis</taxon>
    </lineage>
</organism>
<sequence length="402" mass="46046">MPAAPIDVSYAIRYISDRIANYDKPECLGNWCQEVVKKSKSRSSRNKTILRDGIFRRLKRIEKLEGYSLMEKLQLAFIFSRSVSDELVQILKDAIFEIQQDEKGRISRFRTEDGTIVRSSDHHRDVKYFQGVRCLNTPWQRYMAREKEHGQQDVENKNPNSEMMEEPDPIESEEIDDPVEDIPVELTIGEDVRHAAFNGHINYEELDAQEFFYPGFSQIGESEPLVKRAKAEQIVSEAVTPDNQNATVQPLFVEATPTIKTPDEPKISVMSLVTHIKHIAMYYKLEKLGNKASQAIEKMNKTGEDKTLSVKNFNISISFMLVCLEENRIREAEGSITLESLFEQLQMSLIRPLGPEIVTEALELISQKIQEFENEDDGVPSNLISESLTSLMIATGFYKQQE</sequence>